<dbReference type="RefSeq" id="WP_274052937.1">
    <property type="nucleotide sequence ID" value="NZ_CP059693.1"/>
</dbReference>
<dbReference type="EMBL" id="CP059693">
    <property type="protein sequence ID" value="WDE12655.1"/>
    <property type="molecule type" value="Genomic_DNA"/>
</dbReference>
<dbReference type="Proteomes" id="UP001215231">
    <property type="component" value="Chromosome"/>
</dbReference>
<gene>
    <name evidence="2" type="ORF">H3N35_04045</name>
</gene>
<evidence type="ECO:0008006" key="4">
    <source>
        <dbReference type="Google" id="ProtNLM"/>
    </source>
</evidence>
<name>A0ABY7VHZ2_9GAMM</name>
<evidence type="ECO:0000313" key="2">
    <source>
        <dbReference type="EMBL" id="WDE12655.1"/>
    </source>
</evidence>
<keyword evidence="3" id="KW-1185">Reference proteome</keyword>
<organism evidence="2 3">
    <name type="scientific">Thalassomonas haliotis</name>
    <dbReference type="NCBI Taxonomy" id="485448"/>
    <lineage>
        <taxon>Bacteria</taxon>
        <taxon>Pseudomonadati</taxon>
        <taxon>Pseudomonadota</taxon>
        <taxon>Gammaproteobacteria</taxon>
        <taxon>Alteromonadales</taxon>
        <taxon>Colwelliaceae</taxon>
        <taxon>Thalassomonas</taxon>
    </lineage>
</organism>
<protein>
    <recommendedName>
        <fullName evidence="4">Lipoprotein</fullName>
    </recommendedName>
</protein>
<proteinExistence type="predicted"/>
<evidence type="ECO:0000256" key="1">
    <source>
        <dbReference type="SAM" id="SignalP"/>
    </source>
</evidence>
<keyword evidence="1" id="KW-0732">Signal</keyword>
<accession>A0ABY7VHZ2</accession>
<feature type="chain" id="PRO_5045701443" description="Lipoprotein" evidence="1">
    <location>
        <begin position="24"/>
        <end position="48"/>
    </location>
</feature>
<evidence type="ECO:0000313" key="3">
    <source>
        <dbReference type="Proteomes" id="UP001215231"/>
    </source>
</evidence>
<sequence>MSKITKKMVLGFVCAAFATVVFAATCTNCYSDRQGGWLCEKCVKGPDD</sequence>
<feature type="signal peptide" evidence="1">
    <location>
        <begin position="1"/>
        <end position="23"/>
    </location>
</feature>
<reference evidence="2 3" key="1">
    <citation type="journal article" date="2022" name="Mar. Drugs">
        <title>Bioassay-Guided Fractionation Leads to the Detection of Cholic Acid Generated by the Rare Thalassomonas sp.</title>
        <authorList>
            <person name="Pheiffer F."/>
            <person name="Schneider Y.K."/>
            <person name="Hansen E.H."/>
            <person name="Andersen J.H."/>
            <person name="Isaksson J."/>
            <person name="Busche T."/>
            <person name="R C."/>
            <person name="Kalinowski J."/>
            <person name="Zyl L.V."/>
            <person name="Trindade M."/>
        </authorList>
    </citation>
    <scope>NUCLEOTIDE SEQUENCE [LARGE SCALE GENOMIC DNA]</scope>
    <source>
        <strain evidence="2 3">A5K-61T</strain>
    </source>
</reference>